<dbReference type="GO" id="GO:0019783">
    <property type="term" value="F:ubiquitin-like protein peptidase activity"/>
    <property type="evidence" value="ECO:0007669"/>
    <property type="project" value="TreeGrafter"/>
</dbReference>
<feature type="domain" description="UFSP1/2/DUB catalytic" evidence="2">
    <location>
        <begin position="125"/>
        <end position="366"/>
    </location>
</feature>
<keyword evidence="4" id="KW-1185">Reference proteome</keyword>
<dbReference type="PANTHER" id="PTHR48153:SF4">
    <property type="entry name" value="UBIQUITIN CARBOXYL-TERMINAL HYDROLASE MUG105"/>
    <property type="match status" value="1"/>
</dbReference>
<evidence type="ECO:0000313" key="4">
    <source>
        <dbReference type="Proteomes" id="UP000734854"/>
    </source>
</evidence>
<keyword evidence="1" id="KW-0378">Hydrolase</keyword>
<protein>
    <recommendedName>
        <fullName evidence="2">UFSP1/2/DUB catalytic domain-containing protein</fullName>
    </recommendedName>
</protein>
<reference evidence="3 4" key="1">
    <citation type="submission" date="2020-08" db="EMBL/GenBank/DDBJ databases">
        <title>Plant Genome Project.</title>
        <authorList>
            <person name="Zhang R.-G."/>
        </authorList>
    </citation>
    <scope>NUCLEOTIDE SEQUENCE [LARGE SCALE GENOMIC DNA]</scope>
    <source>
        <tissue evidence="3">Rhizome</tissue>
    </source>
</reference>
<proteinExistence type="predicted"/>
<organism evidence="3 4">
    <name type="scientific">Zingiber officinale</name>
    <name type="common">Ginger</name>
    <name type="synonym">Amomum zingiber</name>
    <dbReference type="NCBI Taxonomy" id="94328"/>
    <lineage>
        <taxon>Eukaryota</taxon>
        <taxon>Viridiplantae</taxon>
        <taxon>Streptophyta</taxon>
        <taxon>Embryophyta</taxon>
        <taxon>Tracheophyta</taxon>
        <taxon>Spermatophyta</taxon>
        <taxon>Magnoliopsida</taxon>
        <taxon>Liliopsida</taxon>
        <taxon>Zingiberales</taxon>
        <taxon>Zingiberaceae</taxon>
        <taxon>Zingiber</taxon>
    </lineage>
</organism>
<dbReference type="Gene3D" id="3.90.70.130">
    <property type="match status" value="1"/>
</dbReference>
<evidence type="ECO:0000256" key="1">
    <source>
        <dbReference type="ARBA" id="ARBA00022801"/>
    </source>
</evidence>
<dbReference type="AlphaFoldDB" id="A0A8J5C0Q5"/>
<name>A0A8J5C0Q5_ZINOF</name>
<dbReference type="Proteomes" id="UP000734854">
    <property type="component" value="Unassembled WGS sequence"/>
</dbReference>
<dbReference type="PANTHER" id="PTHR48153">
    <property type="entry name" value="UFM1-SPECIFIC PROTEASE 2"/>
    <property type="match status" value="1"/>
</dbReference>
<evidence type="ECO:0000313" key="3">
    <source>
        <dbReference type="EMBL" id="KAG6470125.1"/>
    </source>
</evidence>
<evidence type="ECO:0000259" key="2">
    <source>
        <dbReference type="Pfam" id="PF07910"/>
    </source>
</evidence>
<dbReference type="EMBL" id="JACMSC010000021">
    <property type="protein sequence ID" value="KAG6470125.1"/>
    <property type="molecule type" value="Genomic_DNA"/>
</dbReference>
<dbReference type="Pfam" id="PF07910">
    <property type="entry name" value="Peptidase_C78"/>
    <property type="match status" value="1"/>
</dbReference>
<dbReference type="InterPro" id="IPR012462">
    <property type="entry name" value="UFSP1/2_DUB_cat"/>
</dbReference>
<sequence length="484" mass="54429">MLSSCPFCHIILPSSQLEWHANTHFARDELERDMELAMQISLLPQSLEAMDNPTDCLKPVGHLGRYPCNSDFNNDELNSKDGLEQEISLSVSLQSKSTLYNVEGDLMSLLKKCLESENGNSVSIISGYIDHYQTIESEDIGWGCGWRNIQMLSSHLLAERSDARDVMFGHSGFVPDIPSLQRWLEIAWKRGFDFYGSNFFNQKIYGSRKWIGATECATILRSFGLKARIVDFDGVNSRKQQNTGNSKCKMDVNQVYGPMDKFLKGPKHEAGPSSSSKYSEPKIHGPEVLLVWVWKYFNCEFGSRLGSSNSVLVSKKTLVFFTYTQCFLPLYFQHDGHSRTIVGIQMQKAKSSSARSYSLLILDPAHRLLGLLHLQLVPILNLFELAKKRTSSSSLLRVPFISGATATPEGPERRLHLLLDKLGARTAALKGSLNSNNGWQRMIKRGAHTLKKSQYQLCYVDPGIAAVGEEMEQLKYIDSILVEL</sequence>
<gene>
    <name evidence="3" type="ORF">ZIOFF_071182</name>
</gene>
<accession>A0A8J5C0Q5</accession>
<comment type="caution">
    <text evidence="3">The sequence shown here is derived from an EMBL/GenBank/DDBJ whole genome shotgun (WGS) entry which is preliminary data.</text>
</comment>